<proteinExistence type="predicted"/>
<evidence type="ECO:0000313" key="3">
    <source>
        <dbReference type="Proteomes" id="UP000188357"/>
    </source>
</evidence>
<dbReference type="STRING" id="1945521.A1232T_01042"/>
<keyword evidence="3" id="KW-1185">Reference proteome</keyword>
<name>A0A1R4GRG5_9GAMM</name>
<sequence>MTLNNTRNLKSHLIKSLSLCAVLGATTVPAYACQVPKSYYSNVFCTASSDYFLALKDSGQPVALLDKKGRRIADLSRYNGIDVSKLKDGLIPVQRLGRVGYINTSGREVIPVVYDTINGDRQTKGWSRAVSNNRIVVKKGGNFGVIDTSNRVIVPFSANNQSISDFNGNLATITTRNGTQWVDINGRPTANPAQTVSNRNVTQTASTAKPVINTTTVIQSPSITQTPAPSPSFSNTEVWQPEQRDGKWGYVNYSGVPMIKFLFQQAMPFSEGLAGVKMDNKWGFVNLAGELVIPFNFEESKLRRGRGATYKGAQPFVFTGGKAWVANAPNGAQMCIDNKGNFVSCS</sequence>
<feature type="signal peptide" evidence="1">
    <location>
        <begin position="1"/>
        <end position="32"/>
    </location>
</feature>
<dbReference type="InterPro" id="IPR032774">
    <property type="entry name" value="WG_beta_rep"/>
</dbReference>
<organism evidence="2 3">
    <name type="scientific">Psychrobacter piechaudii</name>
    <dbReference type="NCBI Taxonomy" id="1945521"/>
    <lineage>
        <taxon>Bacteria</taxon>
        <taxon>Pseudomonadati</taxon>
        <taxon>Pseudomonadota</taxon>
        <taxon>Gammaproteobacteria</taxon>
        <taxon>Moraxellales</taxon>
        <taxon>Moraxellaceae</taxon>
        <taxon>Psychrobacter</taxon>
    </lineage>
</organism>
<accession>A0A1R4GRG5</accession>
<reference evidence="2 3" key="1">
    <citation type="submission" date="2017-02" db="EMBL/GenBank/DDBJ databases">
        <authorList>
            <person name="Peterson S.W."/>
        </authorList>
    </citation>
    <scope>NUCLEOTIDE SEQUENCE [LARGE SCALE GENOMIC DNA]</scope>
    <source>
        <strain evidence="2">Psychrobacter_piechaudii</strain>
    </source>
</reference>
<dbReference type="AlphaFoldDB" id="A0A1R4GRG5"/>
<evidence type="ECO:0000256" key="1">
    <source>
        <dbReference type="SAM" id="SignalP"/>
    </source>
</evidence>
<dbReference type="Pfam" id="PF14903">
    <property type="entry name" value="WG_beta_rep"/>
    <property type="match status" value="2"/>
</dbReference>
<dbReference type="RefSeq" id="WP_077450839.1">
    <property type="nucleotide sequence ID" value="NZ_FUGE01000115.1"/>
</dbReference>
<dbReference type="EMBL" id="FUGE01000115">
    <property type="protein sequence ID" value="SJM70695.1"/>
    <property type="molecule type" value="Genomic_DNA"/>
</dbReference>
<dbReference type="PANTHER" id="PTHR37841:SF1">
    <property type="entry name" value="DUF3298 DOMAIN-CONTAINING PROTEIN"/>
    <property type="match status" value="1"/>
</dbReference>
<keyword evidence="1" id="KW-0732">Signal</keyword>
<feature type="chain" id="PRO_5012571338" evidence="1">
    <location>
        <begin position="33"/>
        <end position="346"/>
    </location>
</feature>
<dbReference type="Proteomes" id="UP000188357">
    <property type="component" value="Unassembled WGS sequence"/>
</dbReference>
<dbReference type="PANTHER" id="PTHR37841">
    <property type="entry name" value="GLR2918 PROTEIN"/>
    <property type="match status" value="1"/>
</dbReference>
<evidence type="ECO:0000313" key="2">
    <source>
        <dbReference type="EMBL" id="SJM70695.1"/>
    </source>
</evidence>
<gene>
    <name evidence="2" type="ORF">A1232T_01042</name>
</gene>
<protein>
    <submittedName>
        <fullName evidence="2">KWG Leptospira</fullName>
    </submittedName>
</protein>
<dbReference type="OrthoDB" id="2485468at2"/>